<dbReference type="Pfam" id="PF21300">
    <property type="entry name" value="LbR_Ice_bind"/>
    <property type="match status" value="1"/>
</dbReference>
<keyword evidence="2" id="KW-1185">Reference proteome</keyword>
<accession>A0AAE0T746</accession>
<dbReference type="InterPro" id="IPR019268">
    <property type="entry name" value="DUF2278"/>
</dbReference>
<sequence length="360" mass="39260">MSIDNVVMGSPNVAMGSPNVAMGSPNVVMGSPNVVMGSPNVAMGSPNVAMGSPNVAMGSPNVAMGSPNVAMGSPNVVILSFQHCLQWIFRAYINKYRYIMSRNYFYSSSDRNREKDSGANAYGMFKGRLAFVAPFVEGSYVGSPHYVLRLKFDDGSGAGESVFNVAINSSSVVPNAEGSEKVLMNIHKGFKHPLLSEIESLSEGLYRDNFPKLDYLRLDGLIQLSDLRPIPAVSEDGSKYDVNDEYNSILGIDVTQGGTTQDYFNGSTHSERIFYPNLDDNLIVFAFGFIYRTHDGLHETHMNQGNVIGEFDSGNGVWQDGAVLIYRSGVYTALFTAFETQRVPTDNRGYPTDDSKPLLG</sequence>
<name>A0AAE0T746_9BIVA</name>
<reference evidence="1" key="2">
    <citation type="journal article" date="2021" name="Genome Biol. Evol.">
        <title>Developing a high-quality reference genome for a parasitic bivalve with doubly uniparental inheritance (Bivalvia: Unionida).</title>
        <authorList>
            <person name="Smith C.H."/>
        </authorList>
    </citation>
    <scope>NUCLEOTIDE SEQUENCE</scope>
    <source>
        <strain evidence="1">CHS0354</strain>
        <tissue evidence="1">Mantle</tissue>
    </source>
</reference>
<organism evidence="1 2">
    <name type="scientific">Potamilus streckersoni</name>
    <dbReference type="NCBI Taxonomy" id="2493646"/>
    <lineage>
        <taxon>Eukaryota</taxon>
        <taxon>Metazoa</taxon>
        <taxon>Spiralia</taxon>
        <taxon>Lophotrochozoa</taxon>
        <taxon>Mollusca</taxon>
        <taxon>Bivalvia</taxon>
        <taxon>Autobranchia</taxon>
        <taxon>Heteroconchia</taxon>
        <taxon>Palaeoheterodonta</taxon>
        <taxon>Unionida</taxon>
        <taxon>Unionoidea</taxon>
        <taxon>Unionidae</taxon>
        <taxon>Ambleminae</taxon>
        <taxon>Lampsilini</taxon>
        <taxon>Potamilus</taxon>
    </lineage>
</organism>
<reference evidence="1" key="1">
    <citation type="journal article" date="2021" name="Genome Biol. Evol.">
        <title>A High-Quality Reference Genome for a Parasitic Bivalve with Doubly Uniparental Inheritance (Bivalvia: Unionida).</title>
        <authorList>
            <person name="Smith C.H."/>
        </authorList>
    </citation>
    <scope>NUCLEOTIDE SEQUENCE</scope>
    <source>
        <strain evidence="1">CHS0354</strain>
    </source>
</reference>
<dbReference type="Gene3D" id="2.150.10.10">
    <property type="entry name" value="Serralysin-like metalloprotease, C-terminal"/>
    <property type="match status" value="1"/>
</dbReference>
<protein>
    <submittedName>
        <fullName evidence="1">Uncharacterized protein</fullName>
    </submittedName>
</protein>
<dbReference type="SUPFAM" id="SSF101967">
    <property type="entry name" value="Adhesin YadA, collagen-binding domain"/>
    <property type="match status" value="1"/>
</dbReference>
<dbReference type="AlphaFoldDB" id="A0AAE0T746"/>
<reference evidence="1" key="3">
    <citation type="submission" date="2023-05" db="EMBL/GenBank/DDBJ databases">
        <authorList>
            <person name="Smith C.H."/>
        </authorList>
    </citation>
    <scope>NUCLEOTIDE SEQUENCE</scope>
    <source>
        <strain evidence="1">CHS0354</strain>
        <tissue evidence="1">Mantle</tissue>
    </source>
</reference>
<dbReference type="InterPro" id="IPR011049">
    <property type="entry name" value="Serralysin-like_metalloprot_C"/>
</dbReference>
<dbReference type="Pfam" id="PF10042">
    <property type="entry name" value="DUF2278"/>
    <property type="match status" value="1"/>
</dbReference>
<evidence type="ECO:0000313" key="1">
    <source>
        <dbReference type="EMBL" id="KAK3605075.1"/>
    </source>
</evidence>
<evidence type="ECO:0000313" key="2">
    <source>
        <dbReference type="Proteomes" id="UP001195483"/>
    </source>
</evidence>
<dbReference type="InterPro" id="IPR048518">
    <property type="entry name" value="IBP_b_roll"/>
</dbReference>
<gene>
    <name evidence="1" type="ORF">CHS0354_000741</name>
</gene>
<comment type="caution">
    <text evidence="1">The sequence shown here is derived from an EMBL/GenBank/DDBJ whole genome shotgun (WGS) entry which is preliminary data.</text>
</comment>
<dbReference type="EMBL" id="JAEAOA010000085">
    <property type="protein sequence ID" value="KAK3605075.1"/>
    <property type="molecule type" value="Genomic_DNA"/>
</dbReference>
<proteinExistence type="predicted"/>
<dbReference type="Proteomes" id="UP001195483">
    <property type="component" value="Unassembled WGS sequence"/>
</dbReference>